<feature type="region of interest" description="Disordered" evidence="1">
    <location>
        <begin position="1"/>
        <end position="32"/>
    </location>
</feature>
<feature type="domain" description="Anti-sigma factor NepR" evidence="2">
    <location>
        <begin position="35"/>
        <end position="67"/>
    </location>
</feature>
<gene>
    <name evidence="3" type="ORF">HJG44_21200</name>
</gene>
<keyword evidence="4" id="KW-1185">Reference proteome</keyword>
<evidence type="ECO:0000256" key="1">
    <source>
        <dbReference type="SAM" id="MobiDB-lite"/>
    </source>
</evidence>
<comment type="caution">
    <text evidence="3">The sequence shown here is derived from an EMBL/GenBank/DDBJ whole genome shotgun (WGS) entry which is preliminary data.</text>
</comment>
<evidence type="ECO:0000259" key="2">
    <source>
        <dbReference type="Pfam" id="PF18557"/>
    </source>
</evidence>
<reference evidence="3 4" key="1">
    <citation type="submission" date="2020-04" db="EMBL/GenBank/DDBJ databases">
        <title>Enterovirga sp. isolate from soil.</title>
        <authorList>
            <person name="Chea S."/>
            <person name="Kim D.-U."/>
        </authorList>
    </citation>
    <scope>NUCLEOTIDE SEQUENCE [LARGE SCALE GENOMIC DNA]</scope>
    <source>
        <strain evidence="3 4">DB1703</strain>
    </source>
</reference>
<dbReference type="InterPro" id="IPR041649">
    <property type="entry name" value="NepR"/>
</dbReference>
<dbReference type="Proteomes" id="UP000564885">
    <property type="component" value="Unassembled WGS sequence"/>
</dbReference>
<evidence type="ECO:0000313" key="4">
    <source>
        <dbReference type="Proteomes" id="UP000564885"/>
    </source>
</evidence>
<feature type="compositionally biased region" description="Basic and acidic residues" evidence="1">
    <location>
        <begin position="1"/>
        <end position="10"/>
    </location>
</feature>
<dbReference type="EMBL" id="JABEPP010000006">
    <property type="protein sequence ID" value="NNM74882.1"/>
    <property type="molecule type" value="Genomic_DNA"/>
</dbReference>
<sequence>MAGSPKRDAKNPGAAAKQGATDGHDPGPGLDRVIQAQIGDKLRAMYGELVEQPVPDRLTAILDRLSAGKGSGR</sequence>
<dbReference type="AlphaFoldDB" id="A0A849I5Y5"/>
<dbReference type="Pfam" id="PF18557">
    <property type="entry name" value="NepR"/>
    <property type="match status" value="1"/>
</dbReference>
<protein>
    <recommendedName>
        <fullName evidence="2">Anti-sigma factor NepR domain-containing protein</fullName>
    </recommendedName>
</protein>
<evidence type="ECO:0000313" key="3">
    <source>
        <dbReference type="EMBL" id="NNM74882.1"/>
    </source>
</evidence>
<accession>A0A849I5Y5</accession>
<dbReference type="RefSeq" id="WP_171220319.1">
    <property type="nucleotide sequence ID" value="NZ_JABEPP010000006.1"/>
</dbReference>
<name>A0A849I5Y5_9HYPH</name>
<proteinExistence type="predicted"/>
<organism evidence="3 4">
    <name type="scientific">Enterovirga aerilata</name>
    <dbReference type="NCBI Taxonomy" id="2730920"/>
    <lineage>
        <taxon>Bacteria</taxon>
        <taxon>Pseudomonadati</taxon>
        <taxon>Pseudomonadota</taxon>
        <taxon>Alphaproteobacteria</taxon>
        <taxon>Hyphomicrobiales</taxon>
        <taxon>Methylobacteriaceae</taxon>
        <taxon>Enterovirga</taxon>
    </lineage>
</organism>